<feature type="transmembrane region" description="Helical" evidence="4">
    <location>
        <begin position="91"/>
        <end position="114"/>
    </location>
</feature>
<evidence type="ECO:0000256" key="4">
    <source>
        <dbReference type="SAM" id="Phobius"/>
    </source>
</evidence>
<dbReference type="CDD" id="cd03593">
    <property type="entry name" value="CLECT_NK_receptors_like"/>
    <property type="match status" value="1"/>
</dbReference>
<keyword evidence="4" id="KW-1133">Transmembrane helix</keyword>
<dbReference type="OrthoDB" id="8935730at2759"/>
<keyword evidence="4" id="KW-0472">Membrane</keyword>
<evidence type="ECO:0000259" key="5">
    <source>
        <dbReference type="PROSITE" id="PS50041"/>
    </source>
</evidence>
<dbReference type="InterPro" id="IPR016187">
    <property type="entry name" value="CTDL_fold"/>
</dbReference>
<sequence length="251" mass="27849">MSAMDEPQPCREKKPFLPDESDSFRLEMNRPESNKLAADSPGKPQNSSSTGPGHKEATSGPREESVWLRLQQALLLFRGISQHCTKCNLCIALITLLIGIGIGIRIGIGIGIGIPIGKGIEKENYTTPPTTASVTCSPSCPDKWTSYNGTCYFASHEERDYNSSKNFCAEQGATLLLLNNETMEVMEHLRMSSNFWIGLRRNPGGPWQWENGTFYTVTMSDDNENRNCAYFHGEISALDCSTPRVFICVKN</sequence>
<keyword evidence="2" id="KW-0430">Lectin</keyword>
<feature type="region of interest" description="Disordered" evidence="3">
    <location>
        <begin position="1"/>
        <end position="63"/>
    </location>
</feature>
<dbReference type="InterPro" id="IPR050828">
    <property type="entry name" value="C-type_lectin/matrix_domain"/>
</dbReference>
<dbReference type="InterPro" id="IPR001304">
    <property type="entry name" value="C-type_lectin-like"/>
</dbReference>
<gene>
    <name evidence="7" type="primary">LOC121393124</name>
</gene>
<dbReference type="InterPro" id="IPR033992">
    <property type="entry name" value="NKR-like_CTLD"/>
</dbReference>
<feature type="compositionally biased region" description="Basic and acidic residues" evidence="3">
    <location>
        <begin position="8"/>
        <end position="33"/>
    </location>
</feature>
<dbReference type="RefSeq" id="XP_041419556.1">
    <property type="nucleotide sequence ID" value="XM_041563622.1"/>
</dbReference>
<dbReference type="GO" id="GO:0005886">
    <property type="term" value="C:plasma membrane"/>
    <property type="evidence" value="ECO:0007669"/>
    <property type="project" value="UniProtKB-SubCell"/>
</dbReference>
<organism evidence="6 7">
    <name type="scientific">Xenopus laevis</name>
    <name type="common">African clawed frog</name>
    <dbReference type="NCBI Taxonomy" id="8355"/>
    <lineage>
        <taxon>Eukaryota</taxon>
        <taxon>Metazoa</taxon>
        <taxon>Chordata</taxon>
        <taxon>Craniata</taxon>
        <taxon>Vertebrata</taxon>
        <taxon>Euteleostomi</taxon>
        <taxon>Amphibia</taxon>
        <taxon>Batrachia</taxon>
        <taxon>Anura</taxon>
        <taxon>Pipoidea</taxon>
        <taxon>Pipidae</taxon>
        <taxon>Xenopodinae</taxon>
        <taxon>Xenopus</taxon>
        <taxon>Xenopus</taxon>
    </lineage>
</organism>
<name>A0A8J1KQF8_XENLA</name>
<evidence type="ECO:0000256" key="1">
    <source>
        <dbReference type="ARBA" id="ARBA00004401"/>
    </source>
</evidence>
<dbReference type="SMART" id="SM00034">
    <property type="entry name" value="CLECT"/>
    <property type="match status" value="1"/>
</dbReference>
<dbReference type="AlphaFoldDB" id="A0A8J1KQF8"/>
<dbReference type="PROSITE" id="PS50041">
    <property type="entry name" value="C_TYPE_LECTIN_2"/>
    <property type="match status" value="1"/>
</dbReference>
<evidence type="ECO:0000313" key="6">
    <source>
        <dbReference type="Proteomes" id="UP000186698"/>
    </source>
</evidence>
<comment type="subcellular location">
    <subcellularLocation>
        <location evidence="1">Cell membrane</location>
        <topology evidence="1">Single-pass type II membrane protein</topology>
    </subcellularLocation>
</comment>
<dbReference type="KEGG" id="xla:121393124"/>
<feature type="compositionally biased region" description="Basic and acidic residues" evidence="3">
    <location>
        <begin position="53"/>
        <end position="63"/>
    </location>
</feature>
<keyword evidence="6" id="KW-1185">Reference proteome</keyword>
<dbReference type="Proteomes" id="UP000186698">
    <property type="component" value="Chromosome 5L"/>
</dbReference>
<evidence type="ECO:0000313" key="7">
    <source>
        <dbReference type="RefSeq" id="XP_041419556.1"/>
    </source>
</evidence>
<reference evidence="7" key="1">
    <citation type="submission" date="2025-08" db="UniProtKB">
        <authorList>
            <consortium name="RefSeq"/>
        </authorList>
    </citation>
    <scope>IDENTIFICATION</scope>
    <source>
        <strain evidence="7">J_2021</strain>
        <tissue evidence="7">Erythrocytes</tissue>
    </source>
</reference>
<dbReference type="GO" id="GO:0030246">
    <property type="term" value="F:carbohydrate binding"/>
    <property type="evidence" value="ECO:0007669"/>
    <property type="project" value="UniProtKB-KW"/>
</dbReference>
<proteinExistence type="predicted"/>
<dbReference type="PANTHER" id="PTHR45710:SF8">
    <property type="entry name" value="RERATING FAMILY MEMBER 4"/>
    <property type="match status" value="1"/>
</dbReference>
<dbReference type="Gene3D" id="3.10.100.10">
    <property type="entry name" value="Mannose-Binding Protein A, subunit A"/>
    <property type="match status" value="1"/>
</dbReference>
<evidence type="ECO:0000256" key="2">
    <source>
        <dbReference type="ARBA" id="ARBA00022734"/>
    </source>
</evidence>
<keyword evidence="4" id="KW-0812">Transmembrane</keyword>
<feature type="domain" description="C-type lectin" evidence="5">
    <location>
        <begin position="147"/>
        <end position="249"/>
    </location>
</feature>
<evidence type="ECO:0000256" key="3">
    <source>
        <dbReference type="SAM" id="MobiDB-lite"/>
    </source>
</evidence>
<dbReference type="SUPFAM" id="SSF56436">
    <property type="entry name" value="C-type lectin-like"/>
    <property type="match status" value="1"/>
</dbReference>
<accession>A0A8J1KQF8</accession>
<dbReference type="GeneID" id="121393124"/>
<protein>
    <submittedName>
        <fullName evidence="7">Killer cell lectin-like receptor subfamily G member 1</fullName>
    </submittedName>
</protein>
<dbReference type="InterPro" id="IPR016186">
    <property type="entry name" value="C-type_lectin-like/link_sf"/>
</dbReference>
<dbReference type="PANTHER" id="PTHR45710">
    <property type="entry name" value="C-TYPE LECTIN DOMAIN-CONTAINING PROTEIN 180"/>
    <property type="match status" value="1"/>
</dbReference>
<dbReference type="Pfam" id="PF00059">
    <property type="entry name" value="Lectin_C"/>
    <property type="match status" value="1"/>
</dbReference>